<dbReference type="CDD" id="cd14498">
    <property type="entry name" value="DSP"/>
    <property type="match status" value="1"/>
</dbReference>
<evidence type="ECO:0008006" key="6">
    <source>
        <dbReference type="Google" id="ProtNLM"/>
    </source>
</evidence>
<sequence length="160" mass="18805">MIAKENVNLILPGLYLGNARSSLDDEFLKKNNIRAVFNCTKDLPFHYSIKNKYRIPVDDNLKEEEIRNLELWSFESIYKLTREHKQGNVLVHCYAGMQRSAAVVAMYLIATYNMKHEQAISYIKHKRSIAFWPYTNFLKAIKGFERTYINEIVPKLIDEL</sequence>
<keyword evidence="2" id="KW-0904">Protein phosphatase</keyword>
<dbReference type="GO" id="GO:0043409">
    <property type="term" value="P:negative regulation of MAPK cascade"/>
    <property type="evidence" value="ECO:0007669"/>
    <property type="project" value="TreeGrafter"/>
</dbReference>
<evidence type="ECO:0000256" key="1">
    <source>
        <dbReference type="ARBA" id="ARBA00022801"/>
    </source>
</evidence>
<feature type="domain" description="Tyrosine-protein phosphatase" evidence="3">
    <location>
        <begin position="6"/>
        <end position="150"/>
    </location>
</feature>
<evidence type="ECO:0000313" key="5">
    <source>
        <dbReference type="EMBL" id="QHT12178.1"/>
    </source>
</evidence>
<organism evidence="5">
    <name type="scientific">viral metagenome</name>
    <dbReference type="NCBI Taxonomy" id="1070528"/>
    <lineage>
        <taxon>unclassified sequences</taxon>
        <taxon>metagenomes</taxon>
        <taxon>organismal metagenomes</taxon>
    </lineage>
</organism>
<evidence type="ECO:0000256" key="2">
    <source>
        <dbReference type="ARBA" id="ARBA00022912"/>
    </source>
</evidence>
<dbReference type="InterPro" id="IPR020422">
    <property type="entry name" value="TYR_PHOSPHATASE_DUAL_dom"/>
</dbReference>
<reference evidence="5" key="1">
    <citation type="journal article" date="2020" name="Nature">
        <title>Giant virus diversity and host interactions through global metagenomics.</title>
        <authorList>
            <person name="Schulz F."/>
            <person name="Roux S."/>
            <person name="Paez-Espino D."/>
            <person name="Jungbluth S."/>
            <person name="Walsh D.A."/>
            <person name="Denef V.J."/>
            <person name="McMahon K.D."/>
            <person name="Konstantinidis K.T."/>
            <person name="Eloe-Fadrosh E.A."/>
            <person name="Kyrpides N.C."/>
            <person name="Woyke T."/>
        </authorList>
    </citation>
    <scope>NUCLEOTIDE SEQUENCE</scope>
    <source>
        <strain evidence="5">GVMAG-M-3300023174-129</strain>
    </source>
</reference>
<dbReference type="InterPro" id="IPR000340">
    <property type="entry name" value="Dual-sp_phosphatase_cat-dom"/>
</dbReference>
<dbReference type="PROSITE" id="PS50054">
    <property type="entry name" value="TYR_PHOSPHATASE_DUAL"/>
    <property type="match status" value="1"/>
</dbReference>
<evidence type="ECO:0000259" key="3">
    <source>
        <dbReference type="PROSITE" id="PS50054"/>
    </source>
</evidence>
<dbReference type="InterPro" id="IPR029021">
    <property type="entry name" value="Prot-tyrosine_phosphatase-like"/>
</dbReference>
<keyword evidence="1" id="KW-0378">Hydrolase</keyword>
<evidence type="ECO:0000259" key="4">
    <source>
        <dbReference type="PROSITE" id="PS50056"/>
    </source>
</evidence>
<dbReference type="PANTHER" id="PTHR10159">
    <property type="entry name" value="DUAL SPECIFICITY PROTEIN PHOSPHATASE"/>
    <property type="match status" value="1"/>
</dbReference>
<dbReference type="Gene3D" id="3.90.190.10">
    <property type="entry name" value="Protein tyrosine phosphatase superfamily"/>
    <property type="match status" value="1"/>
</dbReference>
<dbReference type="GO" id="GO:0005737">
    <property type="term" value="C:cytoplasm"/>
    <property type="evidence" value="ECO:0007669"/>
    <property type="project" value="TreeGrafter"/>
</dbReference>
<protein>
    <recommendedName>
        <fullName evidence="6">Dual specificity phosphatase catalytic domain</fullName>
    </recommendedName>
</protein>
<dbReference type="GO" id="GO:0004721">
    <property type="term" value="F:phosphoprotein phosphatase activity"/>
    <property type="evidence" value="ECO:0007669"/>
    <property type="project" value="UniProtKB-KW"/>
</dbReference>
<name>A0A6C0D5T3_9ZZZZ</name>
<dbReference type="Pfam" id="PF00782">
    <property type="entry name" value="DSPc"/>
    <property type="match status" value="1"/>
</dbReference>
<dbReference type="EMBL" id="MN739542">
    <property type="protein sequence ID" value="QHT12178.1"/>
    <property type="molecule type" value="Genomic_DNA"/>
</dbReference>
<accession>A0A6C0D5T3</accession>
<dbReference type="PANTHER" id="PTHR10159:SF519">
    <property type="entry name" value="DUAL SPECIFICITY PROTEIN PHOSPHATASE MPK3"/>
    <property type="match status" value="1"/>
</dbReference>
<proteinExistence type="predicted"/>
<dbReference type="AlphaFoldDB" id="A0A6C0D5T3"/>
<feature type="domain" description="Tyrosine specific protein phosphatases" evidence="4">
    <location>
        <begin position="75"/>
        <end position="127"/>
    </location>
</feature>
<dbReference type="InterPro" id="IPR000387">
    <property type="entry name" value="Tyr_Pase_dom"/>
</dbReference>
<dbReference type="InterPro" id="IPR016130">
    <property type="entry name" value="Tyr_Pase_AS"/>
</dbReference>
<dbReference type="SMART" id="SM00195">
    <property type="entry name" value="DSPc"/>
    <property type="match status" value="1"/>
</dbReference>
<dbReference type="PROSITE" id="PS00383">
    <property type="entry name" value="TYR_PHOSPHATASE_1"/>
    <property type="match status" value="1"/>
</dbReference>
<dbReference type="PROSITE" id="PS50056">
    <property type="entry name" value="TYR_PHOSPHATASE_2"/>
    <property type="match status" value="1"/>
</dbReference>
<dbReference type="SUPFAM" id="SSF52799">
    <property type="entry name" value="(Phosphotyrosine protein) phosphatases II"/>
    <property type="match status" value="1"/>
</dbReference>